<organism evidence="7 8">
    <name type="scientific">Stentor coeruleus</name>
    <dbReference type="NCBI Taxonomy" id="5963"/>
    <lineage>
        <taxon>Eukaryota</taxon>
        <taxon>Sar</taxon>
        <taxon>Alveolata</taxon>
        <taxon>Ciliophora</taxon>
        <taxon>Postciliodesmatophora</taxon>
        <taxon>Heterotrichea</taxon>
        <taxon>Heterotrichida</taxon>
        <taxon>Stentoridae</taxon>
        <taxon>Stentor</taxon>
    </lineage>
</organism>
<dbReference type="Proteomes" id="UP000187209">
    <property type="component" value="Unassembled WGS sequence"/>
</dbReference>
<dbReference type="InterPro" id="IPR001494">
    <property type="entry name" value="Importin-beta_N"/>
</dbReference>
<sequence length="835" mass="93371">MSSLAGILEQALSIDEQARQNSQQLLQQEKQKSPEIFCLELSRILASESISEATRQLAGILLKNTLLNLNNEDFLKTFWDSVSTESKTEIRLNALGTLACNKRQVRLSAAQAVSSIAKQDLSRNNWREIIDILVTNARNENLDFKEASLITLGYICDGLDASILSTVEVNSIISSIALSMTPAESNINIKIIAFKAFKNSLRFAKKNFEVQQEREYIIQLISSGCANPDNQVRIESFKLLLDVVNHYYDYVASFLVELGRITFQAVRQDEFKIALLALEVWNSLGDIEVERKESPSPEFPPRGYLNTAVNDLVVLLLENMHRVHSEEDEWDINKACASVLTVLAQVTEDKVMDSCLGYIEKNIGSSAWEMKQAALMVVGSVLEGPSAMKISPISKSIPIIVKNLREGNEFIKQSAAWTLSKMAKHQYKLMTSPTTFSQVLPALLEALNQSPKIACHVCWALINLIEKSTEIKLFKIGVFEHVFSGLINSAMRSDSTHQENNLQLAAFMALSTLIQKCSEDCVLHIEQNITNFIVLLKQHSSSPSHDLLQNSLFDVLSASFSRARPGYISEDQAKAFIEALTEVFNTRNGVVEEGIIAIGSLAGNLNERFVSFLPAVGSFISFTLQKQDSEALCNAVTMLIGDIARALGELTKTFVADFMQPLMANLRSEKTYAKVKVQSISSLCDVVAACKESTRPFLSDLISLIRDAAAASVCIVKEEENPDLYEYLRDLREAIVEFYENFIQGLASCAEIVIQLAPEIMNYCMQVSQDKFRPRSIIHRCTLGIICDLCRFYGSRLREILKVREVQTYVQRYRTSGNFFLRDLAVRGNSILNSI</sequence>
<dbReference type="EMBL" id="MPUH01001411">
    <property type="protein sequence ID" value="OMJ67944.1"/>
    <property type="molecule type" value="Genomic_DNA"/>
</dbReference>
<keyword evidence="2" id="KW-0813">Transport</keyword>
<dbReference type="PROSITE" id="PS50166">
    <property type="entry name" value="IMPORTIN_B_NT"/>
    <property type="match status" value="1"/>
</dbReference>
<dbReference type="InterPro" id="IPR058584">
    <property type="entry name" value="IMB1_TNPO1-like_TPR"/>
</dbReference>
<keyword evidence="5" id="KW-0653">Protein transport</keyword>
<name>A0A1R2ATU5_9CILI</name>
<dbReference type="Pfam" id="PF03810">
    <property type="entry name" value="IBN_N"/>
    <property type="match status" value="1"/>
</dbReference>
<dbReference type="InterPro" id="IPR040122">
    <property type="entry name" value="Importin_beta"/>
</dbReference>
<dbReference type="GO" id="GO:0006606">
    <property type="term" value="P:protein import into nucleus"/>
    <property type="evidence" value="ECO:0007669"/>
    <property type="project" value="InterPro"/>
</dbReference>
<dbReference type="SMART" id="SM00913">
    <property type="entry name" value="IBN_N"/>
    <property type="match status" value="1"/>
</dbReference>
<evidence type="ECO:0000256" key="2">
    <source>
        <dbReference type="ARBA" id="ARBA00022448"/>
    </source>
</evidence>
<evidence type="ECO:0000256" key="1">
    <source>
        <dbReference type="ARBA" id="ARBA00004496"/>
    </source>
</evidence>
<dbReference type="InterPro" id="IPR011989">
    <property type="entry name" value="ARM-like"/>
</dbReference>
<proteinExistence type="predicted"/>
<comment type="subcellular location">
    <subcellularLocation>
        <location evidence="1">Cytoplasm</location>
    </subcellularLocation>
</comment>
<dbReference type="PANTHER" id="PTHR10527">
    <property type="entry name" value="IMPORTIN BETA"/>
    <property type="match status" value="1"/>
</dbReference>
<protein>
    <recommendedName>
        <fullName evidence="6">Importin N-terminal domain-containing protein</fullName>
    </recommendedName>
</protein>
<accession>A0A1R2ATU5</accession>
<evidence type="ECO:0000313" key="8">
    <source>
        <dbReference type="Proteomes" id="UP000187209"/>
    </source>
</evidence>
<dbReference type="GO" id="GO:0005737">
    <property type="term" value="C:cytoplasm"/>
    <property type="evidence" value="ECO:0007669"/>
    <property type="project" value="UniProtKB-SubCell"/>
</dbReference>
<dbReference type="GO" id="GO:0031267">
    <property type="term" value="F:small GTPase binding"/>
    <property type="evidence" value="ECO:0007669"/>
    <property type="project" value="InterPro"/>
</dbReference>
<keyword evidence="8" id="KW-1185">Reference proteome</keyword>
<dbReference type="OrthoDB" id="10263328at2759"/>
<evidence type="ECO:0000256" key="3">
    <source>
        <dbReference type="ARBA" id="ARBA00022490"/>
    </source>
</evidence>
<dbReference type="Gene3D" id="1.25.10.10">
    <property type="entry name" value="Leucine-rich Repeat Variant"/>
    <property type="match status" value="1"/>
</dbReference>
<gene>
    <name evidence="7" type="ORF">SteCoe_34757</name>
</gene>
<evidence type="ECO:0000256" key="4">
    <source>
        <dbReference type="ARBA" id="ARBA00022737"/>
    </source>
</evidence>
<feature type="domain" description="Importin N-terminal" evidence="6">
    <location>
        <begin position="22"/>
        <end position="100"/>
    </location>
</feature>
<evidence type="ECO:0000256" key="5">
    <source>
        <dbReference type="ARBA" id="ARBA00022927"/>
    </source>
</evidence>
<dbReference type="AlphaFoldDB" id="A0A1R2ATU5"/>
<dbReference type="Pfam" id="PF25574">
    <property type="entry name" value="TPR_IMB1"/>
    <property type="match status" value="1"/>
</dbReference>
<evidence type="ECO:0000313" key="7">
    <source>
        <dbReference type="EMBL" id="OMJ67944.1"/>
    </source>
</evidence>
<comment type="caution">
    <text evidence="7">The sequence shown here is derived from an EMBL/GenBank/DDBJ whole genome shotgun (WGS) entry which is preliminary data.</text>
</comment>
<dbReference type="SUPFAM" id="SSF48371">
    <property type="entry name" value="ARM repeat"/>
    <property type="match status" value="1"/>
</dbReference>
<dbReference type="InterPro" id="IPR016024">
    <property type="entry name" value="ARM-type_fold"/>
</dbReference>
<keyword evidence="3" id="KW-0963">Cytoplasm</keyword>
<keyword evidence="4" id="KW-0677">Repeat</keyword>
<evidence type="ECO:0000259" key="6">
    <source>
        <dbReference type="PROSITE" id="PS50166"/>
    </source>
</evidence>
<reference evidence="7 8" key="1">
    <citation type="submission" date="2016-11" db="EMBL/GenBank/DDBJ databases">
        <title>The macronuclear genome of Stentor coeruleus: a giant cell with tiny introns.</title>
        <authorList>
            <person name="Slabodnick M."/>
            <person name="Ruby J.G."/>
            <person name="Reiff S.B."/>
            <person name="Swart E.C."/>
            <person name="Gosai S."/>
            <person name="Prabakaran S."/>
            <person name="Witkowska E."/>
            <person name="Larue G.E."/>
            <person name="Fisher S."/>
            <person name="Freeman R.M."/>
            <person name="Gunawardena J."/>
            <person name="Chu W."/>
            <person name="Stover N.A."/>
            <person name="Gregory B.D."/>
            <person name="Nowacki M."/>
            <person name="Derisi J."/>
            <person name="Roy S.W."/>
            <person name="Marshall W.F."/>
            <person name="Sood P."/>
        </authorList>
    </citation>
    <scope>NUCLEOTIDE SEQUENCE [LARGE SCALE GENOMIC DNA]</scope>
    <source>
        <strain evidence="7">WM001</strain>
    </source>
</reference>